<dbReference type="AlphaFoldDB" id="A0A7C9DM31"/>
<proteinExistence type="predicted"/>
<dbReference type="EMBL" id="GISG01125324">
    <property type="protein sequence ID" value="MBA4641709.1"/>
    <property type="molecule type" value="Transcribed_RNA"/>
</dbReference>
<keyword evidence="2" id="KW-0378">Hydrolase</keyword>
<dbReference type="EC" id="3.6.1.3" evidence="2"/>
<reference evidence="2" key="1">
    <citation type="journal article" date="2013" name="J. Plant Res.">
        <title>Effect of fungi and light on seed germination of three Opuntia species from semiarid lands of central Mexico.</title>
        <authorList>
            <person name="Delgado-Sanchez P."/>
            <person name="Jimenez-Bremont J.F."/>
            <person name="Guerrero-Gonzalez Mde L."/>
            <person name="Flores J."/>
        </authorList>
    </citation>
    <scope>NUCLEOTIDE SEQUENCE</scope>
    <source>
        <tissue evidence="2">Cladode</tissue>
    </source>
</reference>
<dbReference type="EMBL" id="GISG01125323">
    <property type="protein sequence ID" value="MBA4641708.1"/>
    <property type="molecule type" value="Transcribed_RNA"/>
</dbReference>
<dbReference type="Pfam" id="PF14510">
    <property type="entry name" value="ABC_trans_N"/>
    <property type="match status" value="1"/>
</dbReference>
<reference evidence="2" key="2">
    <citation type="submission" date="2020-07" db="EMBL/GenBank/DDBJ databases">
        <authorList>
            <person name="Vera ALvarez R."/>
            <person name="Arias-Moreno D.M."/>
            <person name="Jimenez-Jacinto V."/>
            <person name="Jimenez-Bremont J.F."/>
            <person name="Swaminathan K."/>
            <person name="Moose S.P."/>
            <person name="Guerrero-Gonzalez M.L."/>
            <person name="Marino-Ramirez L."/>
            <person name="Landsman D."/>
            <person name="Rodriguez-Kessler M."/>
            <person name="Delgado-Sanchez P."/>
        </authorList>
    </citation>
    <scope>NUCLEOTIDE SEQUENCE</scope>
    <source>
        <tissue evidence="2">Cladode</tissue>
    </source>
</reference>
<evidence type="ECO:0000313" key="2">
    <source>
        <dbReference type="EMBL" id="MBA4641708.1"/>
    </source>
</evidence>
<protein>
    <submittedName>
        <fullName evidence="2">Adenosinetriphosphatase</fullName>
        <ecNumber evidence="2">3.6.1.3</ecNumber>
    </submittedName>
</protein>
<dbReference type="PANTHER" id="PTHR48040:SF53">
    <property type="entry name" value="ABC TRANSPORTER G FAMILY MEMBER 35-LIKE"/>
    <property type="match status" value="1"/>
</dbReference>
<sequence>MEERDWGRSMSRSLSVSSWSVEEVFSSQSKRSVRAHDEDEEALIWAALEKLPTYNRLRTSILKSYEETQNQDGVHKILHKEVDVRKLDVNDRIQFIDRLFKVAEEDNEKFLRKLRDRIDRVGIRLPRVEVRFEHLMVEADCYVGTRALPTLPNAARNFAESILGMVGIKMAERRRLTILKDLSGIVKPSR</sequence>
<dbReference type="InterPro" id="IPR029481">
    <property type="entry name" value="ABC_trans_N"/>
</dbReference>
<feature type="domain" description="Pleiotropic ABC efflux transporter N-terminal" evidence="1">
    <location>
        <begin position="104"/>
        <end position="154"/>
    </location>
</feature>
<dbReference type="GO" id="GO:0016787">
    <property type="term" value="F:hydrolase activity"/>
    <property type="evidence" value="ECO:0007669"/>
    <property type="project" value="UniProtKB-KW"/>
</dbReference>
<evidence type="ECO:0000259" key="1">
    <source>
        <dbReference type="Pfam" id="PF14510"/>
    </source>
</evidence>
<organism evidence="2">
    <name type="scientific">Opuntia streptacantha</name>
    <name type="common">Prickly pear cactus</name>
    <name type="synonym">Opuntia cardona</name>
    <dbReference type="NCBI Taxonomy" id="393608"/>
    <lineage>
        <taxon>Eukaryota</taxon>
        <taxon>Viridiplantae</taxon>
        <taxon>Streptophyta</taxon>
        <taxon>Embryophyta</taxon>
        <taxon>Tracheophyta</taxon>
        <taxon>Spermatophyta</taxon>
        <taxon>Magnoliopsida</taxon>
        <taxon>eudicotyledons</taxon>
        <taxon>Gunneridae</taxon>
        <taxon>Pentapetalae</taxon>
        <taxon>Caryophyllales</taxon>
        <taxon>Cactineae</taxon>
        <taxon>Cactaceae</taxon>
        <taxon>Opuntioideae</taxon>
        <taxon>Opuntia</taxon>
    </lineage>
</organism>
<accession>A0A7C9DM31</accession>
<dbReference type="PANTHER" id="PTHR48040">
    <property type="entry name" value="PLEIOTROPIC DRUG RESISTANCE PROTEIN 1-LIKE ISOFORM X1"/>
    <property type="match status" value="1"/>
</dbReference>
<name>A0A7C9DM31_OPUST</name>